<dbReference type="OrthoDB" id="3514174at2"/>
<dbReference type="STRING" id="471856.Jden_0794"/>
<evidence type="ECO:0000256" key="1">
    <source>
        <dbReference type="ARBA" id="ARBA00022833"/>
    </source>
</evidence>
<dbReference type="AlphaFoldDB" id="C7R1Y8"/>
<dbReference type="RefSeq" id="WP_015771084.1">
    <property type="nucleotide sequence ID" value="NC_013174.1"/>
</dbReference>
<evidence type="ECO:0000313" key="3">
    <source>
        <dbReference type="Proteomes" id="UP000000628"/>
    </source>
</evidence>
<name>C7R1Y8_JONDD</name>
<dbReference type="EMBL" id="CP001706">
    <property type="protein sequence ID" value="ACV08456.1"/>
    <property type="molecule type" value="Genomic_DNA"/>
</dbReference>
<dbReference type="InterPro" id="IPR003737">
    <property type="entry name" value="GlcNAc_PI_deacetylase-related"/>
</dbReference>
<dbReference type="KEGG" id="jde:Jden_0794"/>
<accession>C7R1Y8</accession>
<dbReference type="Pfam" id="PF02585">
    <property type="entry name" value="PIG-L"/>
    <property type="match status" value="1"/>
</dbReference>
<dbReference type="Gene3D" id="3.40.50.10320">
    <property type="entry name" value="LmbE-like"/>
    <property type="match status" value="1"/>
</dbReference>
<dbReference type="GO" id="GO:0016137">
    <property type="term" value="P:glycoside metabolic process"/>
    <property type="evidence" value="ECO:0007669"/>
    <property type="project" value="UniProtKB-ARBA"/>
</dbReference>
<sequence length="331" mass="35611">MTHQVGVTIHEVVPQGHLLAVHAHPDDETLFTGGLIALWRAAGLPVTVVTCTRGEQGEVIPERLAHVGVNAQLLGDYRTTELRRAMAALGPGIHQIFLDELSPPGHQDHDAMRYTDSGMQWAGTGLPGVSGQATAAPDAPPTALTRQPLAEQAERLAALITTLAPHTVVTYEPGGGYGHPDHVRAVQITQAAVQIAQGDGSHGQPTHVWGCVQPAELARWGRAQMADVPRNATALLPDPHGPLPSLNSHSPRMMHLAHTLPVAHQVMDALRAYDTQVHWVRDEPHPSPEREYHGHKVAVLGSYALSNNILAPVYSAEFYADLSDLSDNLQQ</sequence>
<dbReference type="PANTHER" id="PTHR12993">
    <property type="entry name" value="N-ACETYLGLUCOSAMINYL-PHOSPHATIDYLINOSITOL DE-N-ACETYLASE-RELATED"/>
    <property type="match status" value="1"/>
</dbReference>
<dbReference type="SUPFAM" id="SSF102588">
    <property type="entry name" value="LmbE-like"/>
    <property type="match status" value="1"/>
</dbReference>
<dbReference type="GO" id="GO:0016811">
    <property type="term" value="F:hydrolase activity, acting on carbon-nitrogen (but not peptide) bonds, in linear amides"/>
    <property type="evidence" value="ECO:0007669"/>
    <property type="project" value="TreeGrafter"/>
</dbReference>
<reference evidence="2 3" key="1">
    <citation type="journal article" date="2009" name="Stand. Genomic Sci.">
        <title>Complete genome sequence of Jonesia denitrificans type strain (Prevot 55134).</title>
        <authorList>
            <person name="Pukall R."/>
            <person name="Gehrich-Schroter G."/>
            <person name="Lapidus A."/>
            <person name="Nolan M."/>
            <person name="Glavina Del Rio T."/>
            <person name="Lucas S."/>
            <person name="Chen F."/>
            <person name="Tice H."/>
            <person name="Pitluck S."/>
            <person name="Cheng J.F."/>
            <person name="Copeland A."/>
            <person name="Saunders E."/>
            <person name="Brettin T."/>
            <person name="Detter J.C."/>
            <person name="Bruce D."/>
            <person name="Goodwin L."/>
            <person name="Pati A."/>
            <person name="Ivanova N."/>
            <person name="Mavromatis K."/>
            <person name="Ovchinnikova G."/>
            <person name="Chen A."/>
            <person name="Palaniappan K."/>
            <person name="Land M."/>
            <person name="Hauser L."/>
            <person name="Chang Y.J."/>
            <person name="Jeffries C.D."/>
            <person name="Chain P."/>
            <person name="Goker M."/>
            <person name="Bristow J."/>
            <person name="Eisen J.A."/>
            <person name="Markowitz V."/>
            <person name="Hugenholtz P."/>
            <person name="Kyrpides N.C."/>
            <person name="Klenk H.P."/>
            <person name="Han C."/>
        </authorList>
    </citation>
    <scope>NUCLEOTIDE SEQUENCE [LARGE SCALE GENOMIC DNA]</scope>
    <source>
        <strain evidence="3">ATCC 14870 / DSM 20603 / BCRC 15368 / CIP 55.134 / JCM 11481 / NBRC 15587 / NCTC 10816 / Prevot 55134</strain>
    </source>
</reference>
<protein>
    <submittedName>
        <fullName evidence="2">LmbE family protein</fullName>
    </submittedName>
</protein>
<dbReference type="HOGENOM" id="CLU_049311_2_3_11"/>
<evidence type="ECO:0000313" key="2">
    <source>
        <dbReference type="EMBL" id="ACV08456.1"/>
    </source>
</evidence>
<dbReference type="Proteomes" id="UP000000628">
    <property type="component" value="Chromosome"/>
</dbReference>
<keyword evidence="1" id="KW-0862">Zinc</keyword>
<dbReference type="PANTHER" id="PTHR12993:SF11">
    <property type="entry name" value="N-ACETYLGLUCOSAMINYL-PHOSPHATIDYLINOSITOL DE-N-ACETYLASE"/>
    <property type="match status" value="1"/>
</dbReference>
<organism evidence="2 3">
    <name type="scientific">Jonesia denitrificans (strain ATCC 14870 / DSM 20603 / BCRC 15368 / CIP 55.134 / JCM 11481 / NBRC 15587 / NCTC 10816 / Prevot 55134)</name>
    <name type="common">Listeria denitrificans</name>
    <dbReference type="NCBI Taxonomy" id="471856"/>
    <lineage>
        <taxon>Bacteria</taxon>
        <taxon>Bacillati</taxon>
        <taxon>Actinomycetota</taxon>
        <taxon>Actinomycetes</taxon>
        <taxon>Micrococcales</taxon>
        <taxon>Jonesiaceae</taxon>
        <taxon>Jonesia</taxon>
    </lineage>
</organism>
<dbReference type="InterPro" id="IPR024078">
    <property type="entry name" value="LmbE-like_dom_sf"/>
</dbReference>
<proteinExistence type="predicted"/>
<keyword evidence="3" id="KW-1185">Reference proteome</keyword>
<dbReference type="eggNOG" id="COG2120">
    <property type="taxonomic scope" value="Bacteria"/>
</dbReference>
<gene>
    <name evidence="2" type="ordered locus">Jden_0794</name>
</gene>